<dbReference type="RefSeq" id="WP_085466120.1">
    <property type="nucleotide sequence ID" value="NZ_FXBL01000004.1"/>
</dbReference>
<sequence>MAEADRTRHLAEPGLWVQPLSDLDVFRGRPALFLDRDGTINIDTGYPSDPEEIVLLPGILPAIRAANAAGLASVIITNQSGVARGLFGWAEFEAVNRRVVELLSAEGCRIDLVLACAYHEDGKGNLAVADHPMRKPNPGMILRAAEIAGLDLARSIMVGDRESDIDAGRRAGLTNVFLLDGMPCEKLMAVIAAHSGGASGPSDLR</sequence>
<dbReference type="GO" id="GO:0016791">
    <property type="term" value="F:phosphatase activity"/>
    <property type="evidence" value="ECO:0007669"/>
    <property type="project" value="InterPro"/>
</dbReference>
<dbReference type="Gene3D" id="3.40.50.1000">
    <property type="entry name" value="HAD superfamily/HAD-like"/>
    <property type="match status" value="1"/>
</dbReference>
<dbReference type="InterPro" id="IPR006543">
    <property type="entry name" value="Histidinol-phos"/>
</dbReference>
<gene>
    <name evidence="8" type="ORF">SAMN02982922_4428</name>
</gene>
<organism evidence="8 9">
    <name type="scientific">Mesorhizobium australicum</name>
    <dbReference type="NCBI Taxonomy" id="536018"/>
    <lineage>
        <taxon>Bacteria</taxon>
        <taxon>Pseudomonadati</taxon>
        <taxon>Pseudomonadota</taxon>
        <taxon>Alphaproteobacteria</taxon>
        <taxon>Hyphomicrobiales</taxon>
        <taxon>Phyllobacteriaceae</taxon>
        <taxon>Mesorhizobium</taxon>
    </lineage>
</organism>
<evidence type="ECO:0000256" key="6">
    <source>
        <dbReference type="ARBA" id="ARBA00023277"/>
    </source>
</evidence>
<dbReference type="NCBIfam" id="TIGR01662">
    <property type="entry name" value="HAD-SF-IIIA"/>
    <property type="match status" value="1"/>
</dbReference>
<dbReference type="GO" id="GO:0005737">
    <property type="term" value="C:cytoplasm"/>
    <property type="evidence" value="ECO:0007669"/>
    <property type="project" value="UniProtKB-SubCell"/>
</dbReference>
<dbReference type="PANTHER" id="PTHR42891:SF1">
    <property type="entry name" value="D-GLYCERO-BETA-D-MANNO-HEPTOSE-1,7-BISPHOSPHATE 7-PHOSPHATASE"/>
    <property type="match status" value="1"/>
</dbReference>
<dbReference type="InterPro" id="IPR004446">
    <property type="entry name" value="Heptose_bisP_phosphatase"/>
</dbReference>
<dbReference type="Pfam" id="PF13242">
    <property type="entry name" value="Hydrolase_like"/>
    <property type="match status" value="1"/>
</dbReference>
<dbReference type="InterPro" id="IPR023214">
    <property type="entry name" value="HAD_sf"/>
</dbReference>
<evidence type="ECO:0000256" key="2">
    <source>
        <dbReference type="ARBA" id="ARBA00005628"/>
    </source>
</evidence>
<comment type="subcellular location">
    <subcellularLocation>
        <location evidence="1">Cytoplasm</location>
    </subcellularLocation>
</comment>
<reference evidence="8 9" key="1">
    <citation type="submission" date="2017-04" db="EMBL/GenBank/DDBJ databases">
        <authorList>
            <person name="Afonso C.L."/>
            <person name="Miller P.J."/>
            <person name="Scott M.A."/>
            <person name="Spackman E."/>
            <person name="Goraichik I."/>
            <person name="Dimitrov K.M."/>
            <person name="Suarez D.L."/>
            <person name="Swayne D.E."/>
        </authorList>
    </citation>
    <scope>NUCLEOTIDE SEQUENCE [LARGE SCALE GENOMIC DNA]</scope>
    <source>
        <strain evidence="8 9">B5P</strain>
    </source>
</reference>
<evidence type="ECO:0000256" key="4">
    <source>
        <dbReference type="ARBA" id="ARBA00022723"/>
    </source>
</evidence>
<dbReference type="InterPro" id="IPR006439">
    <property type="entry name" value="HAD-SF_hydro_IA"/>
</dbReference>
<dbReference type="Proteomes" id="UP000193083">
    <property type="component" value="Unassembled WGS sequence"/>
</dbReference>
<dbReference type="NCBIfam" id="TIGR01549">
    <property type="entry name" value="HAD-SF-IA-v1"/>
    <property type="match status" value="1"/>
</dbReference>
<keyword evidence="9" id="KW-1185">Reference proteome</keyword>
<protein>
    <recommendedName>
        <fullName evidence="7">D,D-heptose 1,7-bisphosphate phosphatase</fullName>
    </recommendedName>
</protein>
<keyword evidence="6" id="KW-0119">Carbohydrate metabolism</keyword>
<comment type="similarity">
    <text evidence="2">Belongs to the GmhB family.</text>
</comment>
<dbReference type="GO" id="GO:0005975">
    <property type="term" value="P:carbohydrate metabolic process"/>
    <property type="evidence" value="ECO:0007669"/>
    <property type="project" value="InterPro"/>
</dbReference>
<keyword evidence="4" id="KW-0479">Metal-binding</keyword>
<dbReference type="InterPro" id="IPR006549">
    <property type="entry name" value="HAD-SF_hydro_IIIA"/>
</dbReference>
<accession>A0A1X7PKE8</accession>
<keyword evidence="3" id="KW-0963">Cytoplasm</keyword>
<dbReference type="SUPFAM" id="SSF56784">
    <property type="entry name" value="HAD-like"/>
    <property type="match status" value="1"/>
</dbReference>
<dbReference type="PANTHER" id="PTHR42891">
    <property type="entry name" value="D-GLYCERO-BETA-D-MANNO-HEPTOSE-1,7-BISPHOSPHATE 7-PHOSPHATASE"/>
    <property type="match status" value="1"/>
</dbReference>
<dbReference type="OrthoDB" id="9814110at2"/>
<dbReference type="NCBIfam" id="TIGR01656">
    <property type="entry name" value="Histidinol-ppas"/>
    <property type="match status" value="1"/>
</dbReference>
<dbReference type="CDD" id="cd07503">
    <property type="entry name" value="HAD_HisB-N"/>
    <property type="match status" value="1"/>
</dbReference>
<evidence type="ECO:0000313" key="9">
    <source>
        <dbReference type="Proteomes" id="UP000193083"/>
    </source>
</evidence>
<dbReference type="AlphaFoldDB" id="A0A1X7PKE8"/>
<dbReference type="EMBL" id="FXBL01000004">
    <property type="protein sequence ID" value="SMH51407.1"/>
    <property type="molecule type" value="Genomic_DNA"/>
</dbReference>
<evidence type="ECO:0000256" key="3">
    <source>
        <dbReference type="ARBA" id="ARBA00022490"/>
    </source>
</evidence>
<evidence type="ECO:0000313" key="8">
    <source>
        <dbReference type="EMBL" id="SMH51407.1"/>
    </source>
</evidence>
<proteinExistence type="inferred from homology"/>
<keyword evidence="5" id="KW-0378">Hydrolase</keyword>
<name>A0A1X7PKE8_9HYPH</name>
<dbReference type="GO" id="GO:0046872">
    <property type="term" value="F:metal ion binding"/>
    <property type="evidence" value="ECO:0007669"/>
    <property type="project" value="UniProtKB-KW"/>
</dbReference>
<evidence type="ECO:0000256" key="5">
    <source>
        <dbReference type="ARBA" id="ARBA00022801"/>
    </source>
</evidence>
<evidence type="ECO:0000256" key="1">
    <source>
        <dbReference type="ARBA" id="ARBA00004496"/>
    </source>
</evidence>
<dbReference type="InterPro" id="IPR036412">
    <property type="entry name" value="HAD-like_sf"/>
</dbReference>
<evidence type="ECO:0000256" key="7">
    <source>
        <dbReference type="ARBA" id="ARBA00031828"/>
    </source>
</evidence>